<sequence>MSDQHTVRLYRDAAGQFRWQRRARNGRVISDSAEGYTTKGAAIDGLYLANRDSDNYQFIDDTEESR</sequence>
<dbReference type="InterPro" id="IPR010879">
    <property type="entry name" value="DUF1508"/>
</dbReference>
<dbReference type="Gene3D" id="3.30.160.160">
    <property type="entry name" value="YegP-like"/>
    <property type="match status" value="1"/>
</dbReference>
<name>A0ABQ0YVC5_9NOCA</name>
<dbReference type="SUPFAM" id="SSF160113">
    <property type="entry name" value="YegP-like"/>
    <property type="match status" value="1"/>
</dbReference>
<evidence type="ECO:0000259" key="1">
    <source>
        <dbReference type="Pfam" id="PF07411"/>
    </source>
</evidence>
<protein>
    <recommendedName>
        <fullName evidence="1">DUF1508 domain-containing protein</fullName>
    </recommendedName>
</protein>
<proteinExistence type="predicted"/>
<evidence type="ECO:0000313" key="3">
    <source>
        <dbReference type="Proteomes" id="UP000325466"/>
    </source>
</evidence>
<dbReference type="EMBL" id="BLAH01000202">
    <property type="protein sequence ID" value="GES40541.1"/>
    <property type="molecule type" value="Genomic_DNA"/>
</dbReference>
<dbReference type="RefSeq" id="WP_043799439.1">
    <property type="nucleotide sequence ID" value="NZ_BAAAYP010000018.1"/>
</dbReference>
<organism evidence="2 3">
    <name type="scientific">Rhodococcus aetherivorans</name>
    <dbReference type="NCBI Taxonomy" id="191292"/>
    <lineage>
        <taxon>Bacteria</taxon>
        <taxon>Bacillati</taxon>
        <taxon>Actinomycetota</taxon>
        <taxon>Actinomycetes</taxon>
        <taxon>Mycobacteriales</taxon>
        <taxon>Nocardiaceae</taxon>
        <taxon>Rhodococcus</taxon>
    </lineage>
</organism>
<gene>
    <name evidence="2" type="ORF">RAJCM14343_5831</name>
</gene>
<dbReference type="InterPro" id="IPR036913">
    <property type="entry name" value="YegP-like_sf"/>
</dbReference>
<dbReference type="Proteomes" id="UP000325466">
    <property type="component" value="Unassembled WGS sequence"/>
</dbReference>
<accession>A0ABQ0YVC5</accession>
<keyword evidence="3" id="KW-1185">Reference proteome</keyword>
<dbReference type="Pfam" id="PF07411">
    <property type="entry name" value="DUF1508"/>
    <property type="match status" value="1"/>
</dbReference>
<feature type="domain" description="DUF1508" evidence="1">
    <location>
        <begin position="12"/>
        <end position="45"/>
    </location>
</feature>
<comment type="caution">
    <text evidence="2">The sequence shown here is derived from an EMBL/GenBank/DDBJ whole genome shotgun (WGS) entry which is preliminary data.</text>
</comment>
<evidence type="ECO:0000313" key="2">
    <source>
        <dbReference type="EMBL" id="GES40541.1"/>
    </source>
</evidence>
<reference evidence="2 3" key="1">
    <citation type="journal article" date="2018" name="Biodegradation">
        <title>1,4-Dioxane degradation characteristics of Rhodococcus aetherivorans JCM 14343.</title>
        <authorList>
            <person name="Inoue D."/>
            <person name="Tsunoda T."/>
            <person name="Yamamoto N."/>
            <person name="Ike M."/>
            <person name="Sei K."/>
        </authorList>
    </citation>
    <scope>NUCLEOTIDE SEQUENCE [LARGE SCALE GENOMIC DNA]</scope>
    <source>
        <strain evidence="2 3">JCM 14343</strain>
    </source>
</reference>